<feature type="region of interest" description="Disordered" evidence="1">
    <location>
        <begin position="1"/>
        <end position="75"/>
    </location>
</feature>
<comment type="caution">
    <text evidence="3">The sequence shown here is derived from an EMBL/GenBank/DDBJ whole genome shotgun (WGS) entry which is preliminary data.</text>
</comment>
<feature type="compositionally biased region" description="Polar residues" evidence="1">
    <location>
        <begin position="120"/>
        <end position="130"/>
    </location>
</feature>
<evidence type="ECO:0000259" key="2">
    <source>
        <dbReference type="Pfam" id="PF24564"/>
    </source>
</evidence>
<feature type="domain" description="DUF7605" evidence="2">
    <location>
        <begin position="783"/>
        <end position="964"/>
    </location>
</feature>
<feature type="compositionally biased region" description="Basic and acidic residues" evidence="1">
    <location>
        <begin position="104"/>
        <end position="117"/>
    </location>
</feature>
<feature type="compositionally biased region" description="Low complexity" evidence="1">
    <location>
        <begin position="1"/>
        <end position="33"/>
    </location>
</feature>
<dbReference type="InterPro" id="IPR056024">
    <property type="entry name" value="DUF7605"/>
</dbReference>
<name>A0A0F4YUI8_RASE3</name>
<evidence type="ECO:0000313" key="3">
    <source>
        <dbReference type="EMBL" id="KKA21899.1"/>
    </source>
</evidence>
<gene>
    <name evidence="3" type="ORF">T310_4063</name>
</gene>
<dbReference type="OrthoDB" id="4222934at2759"/>
<dbReference type="InterPro" id="IPR027417">
    <property type="entry name" value="P-loop_NTPase"/>
</dbReference>
<dbReference type="PANTHER" id="PTHR36681:SF3">
    <property type="entry name" value="NUCLEAR GTPASE, GERMINAL CENTER-ASSOCIATED, TANDEM DUPLICATE 3"/>
    <property type="match status" value="1"/>
</dbReference>
<dbReference type="RefSeq" id="XP_013328511.1">
    <property type="nucleotide sequence ID" value="XM_013473057.1"/>
</dbReference>
<keyword evidence="4" id="KW-1185">Reference proteome</keyword>
<dbReference type="Gene3D" id="3.40.50.300">
    <property type="entry name" value="P-loop containing nucleotide triphosphate hydrolases"/>
    <property type="match status" value="1"/>
</dbReference>
<evidence type="ECO:0000256" key="1">
    <source>
        <dbReference type="SAM" id="MobiDB-lite"/>
    </source>
</evidence>
<dbReference type="AlphaFoldDB" id="A0A0F4YUI8"/>
<dbReference type="EMBL" id="LASV01000164">
    <property type="protein sequence ID" value="KKA21899.1"/>
    <property type="molecule type" value="Genomic_DNA"/>
</dbReference>
<feature type="compositionally biased region" description="Polar residues" evidence="1">
    <location>
        <begin position="147"/>
        <end position="165"/>
    </location>
</feature>
<accession>A0A0F4YUI8</accession>
<dbReference type="Pfam" id="PF24564">
    <property type="entry name" value="DUF7605"/>
    <property type="match status" value="1"/>
</dbReference>
<feature type="region of interest" description="Disordered" evidence="1">
    <location>
        <begin position="104"/>
        <end position="215"/>
    </location>
</feature>
<organism evidence="3 4">
    <name type="scientific">Rasamsonia emersonii (strain ATCC 16479 / CBS 393.64 / IMI 116815)</name>
    <dbReference type="NCBI Taxonomy" id="1408163"/>
    <lineage>
        <taxon>Eukaryota</taxon>
        <taxon>Fungi</taxon>
        <taxon>Dikarya</taxon>
        <taxon>Ascomycota</taxon>
        <taxon>Pezizomycotina</taxon>
        <taxon>Eurotiomycetes</taxon>
        <taxon>Eurotiomycetidae</taxon>
        <taxon>Eurotiales</taxon>
        <taxon>Trichocomaceae</taxon>
        <taxon>Rasamsonia</taxon>
    </lineage>
</organism>
<proteinExistence type="predicted"/>
<protein>
    <recommendedName>
        <fullName evidence="2">DUF7605 domain-containing protein</fullName>
    </recommendedName>
</protein>
<reference evidence="3 4" key="1">
    <citation type="submission" date="2015-04" db="EMBL/GenBank/DDBJ databases">
        <authorList>
            <person name="Heijne W.H."/>
            <person name="Fedorova N.D."/>
            <person name="Nierman W.C."/>
            <person name="Vollebregt A.W."/>
            <person name="Zhao Z."/>
            <person name="Wu L."/>
            <person name="Kumar M."/>
            <person name="Stam H."/>
            <person name="van den Berg M.A."/>
            <person name="Pel H.J."/>
        </authorList>
    </citation>
    <scope>NUCLEOTIDE SEQUENCE [LARGE SCALE GENOMIC DNA]</scope>
    <source>
        <strain evidence="3 4">CBS 393.64</strain>
    </source>
</reference>
<dbReference type="SUPFAM" id="SSF52540">
    <property type="entry name" value="P-loop containing nucleoside triphosphate hydrolases"/>
    <property type="match status" value="1"/>
</dbReference>
<dbReference type="GeneID" id="25316412"/>
<evidence type="ECO:0000313" key="4">
    <source>
        <dbReference type="Proteomes" id="UP000053958"/>
    </source>
</evidence>
<sequence>MSSTASSSRSGPAGTGRNASSHTSSSKSNHPGSFTGQLVPLSEISHYSGSSTTEIWTPSSSEDEKIDLSPEPRGILGHWDIQRTSVSTARSLLSDLQLWDSVERTRDNSPTDREERAQSLGLSPNGTVSTYAGLYNATPNPSPRPSVDQSRNGSLQHLLQRSRSPSVAARLQNLELEGNEAESDGDVSPAVSEGEVEETDHDSDHERGSEHLYDVRQERLPRARIYNNRLQNALREVKNRFTKLENTMRDSPLAHDESSDFYALYEQVKNFSRFEYPETRTVGFIGDSGAGKSVSAICHAEFEKTHTSGDGAACTCVVTEFRNLGQNHRHPFTIEVDYMDNNEVKELLEELLRSFRQYYTDTYREVTDVQEQQQIRETSTRAWETLHSLFRNQPGLTHEYLSDEADGAEAAILTQLEEWAKAGFIHRPGGADALQYSVTANDLDECRDLLDALTTDPPGENRPAIWPFIKLIRSANYLSRLFSLVQLISDYMNRVYLRSPILRTGLILADLPGFRDLNFARVRATERYLRHSCDEVFIVTKISRCITDQSIPDIIRRCDSDQRLRIVCTRSEDVNPDETARSSPPDIKEHIKKLRRGIQNLNRDIAVTRSRRRRVTEAESMRLAVKESRLLLLRFLIERRNEQVTESLLEKYTDADRVFCVSNRLYSEHREDSRERAEAYIGLSGVRELRRYCQSVPAEAQFRATAAFLEHQAPTLLRSLNQWALAGSDRVTAERAATLRQVLTECEEMFRQRLTSRHSDISRVQRELEEQFAASVTNIIHNRRGHWRDGAVQISQEWAGWHHMTYAAFCRNYGTWSTKAVGSRCWNDEILEQAREELQGRWESVVDWVELQKTQLEEATADLFQSICDLLKEHINLAPQALENLLTNMESREDCILHIFHRSLEALMDNITEIQKDALRGHDSSYMADLMRKTYAACNRQSGNGCHRRRINIMHEHLMHSRLFTNLSRIIETEHNTMVRATFQALRQDIQREVDNIARDLRAVVATEGEVTEAGQSPAFARTLRKKINKTSRVLDTAKRIVEEVRNSEE</sequence>
<feature type="compositionally biased region" description="Polar residues" evidence="1">
    <location>
        <begin position="45"/>
        <end position="60"/>
    </location>
</feature>
<dbReference type="STRING" id="1408163.A0A0F4YUI8"/>
<feature type="compositionally biased region" description="Basic and acidic residues" evidence="1">
    <location>
        <begin position="202"/>
        <end position="215"/>
    </location>
</feature>
<dbReference type="PANTHER" id="PTHR36681">
    <property type="entry name" value="NUCLEAR GTPASE, GERMINAL CENTER-ASSOCIATED, TANDEM DUPLICATE 3"/>
    <property type="match status" value="1"/>
</dbReference>
<dbReference type="Proteomes" id="UP000053958">
    <property type="component" value="Unassembled WGS sequence"/>
</dbReference>